<gene>
    <name evidence="3" type="ORF">S01H4_09185</name>
</gene>
<dbReference type="AlphaFoldDB" id="X1ALQ1"/>
<evidence type="ECO:0000256" key="1">
    <source>
        <dbReference type="SAM" id="Coils"/>
    </source>
</evidence>
<keyword evidence="1" id="KW-0175">Coiled coil</keyword>
<proteinExistence type="predicted"/>
<dbReference type="Gene3D" id="1.10.287.1490">
    <property type="match status" value="1"/>
</dbReference>
<organism evidence="3">
    <name type="scientific">marine sediment metagenome</name>
    <dbReference type="NCBI Taxonomy" id="412755"/>
    <lineage>
        <taxon>unclassified sequences</taxon>
        <taxon>metagenomes</taxon>
        <taxon>ecological metagenomes</taxon>
    </lineage>
</organism>
<evidence type="ECO:0000313" key="3">
    <source>
        <dbReference type="EMBL" id="GAG73343.1"/>
    </source>
</evidence>
<dbReference type="InterPro" id="IPR056003">
    <property type="entry name" value="CT398_CC_hairpin"/>
</dbReference>
<feature type="coiled-coil region" evidence="1">
    <location>
        <begin position="25"/>
        <end position="52"/>
    </location>
</feature>
<sequence>SILTVKIKREEEKLYSGRITNPKELEGINKEVISLKSKMDKKETKILELMEEIDENLKVIQLKEKELDGNLSEIKTKELNLTQREKEIDKEMSELTDRRNNLISHLDPEILKEYESLREEKGGRVVAVLEDGICSCCNMQLPSIKVDSMRDPNIFYHCNFCERILILT</sequence>
<dbReference type="Pfam" id="PF24481">
    <property type="entry name" value="CT398_CC"/>
    <property type="match status" value="1"/>
</dbReference>
<reference evidence="3" key="1">
    <citation type="journal article" date="2014" name="Front. Microbiol.">
        <title>High frequency of phylogenetically diverse reductive dehalogenase-homologous genes in deep subseafloor sedimentary metagenomes.</title>
        <authorList>
            <person name="Kawai M."/>
            <person name="Futagami T."/>
            <person name="Toyoda A."/>
            <person name="Takaki Y."/>
            <person name="Nishi S."/>
            <person name="Hori S."/>
            <person name="Arai W."/>
            <person name="Tsubouchi T."/>
            <person name="Morono Y."/>
            <person name="Uchiyama I."/>
            <person name="Ito T."/>
            <person name="Fujiyama A."/>
            <person name="Inagaki F."/>
            <person name="Takami H."/>
        </authorList>
    </citation>
    <scope>NUCLEOTIDE SEQUENCE</scope>
    <source>
        <strain evidence="3">Expedition CK06-06</strain>
    </source>
</reference>
<comment type="caution">
    <text evidence="3">The sequence shown here is derived from an EMBL/GenBank/DDBJ whole genome shotgun (WGS) entry which is preliminary data.</text>
</comment>
<evidence type="ECO:0000259" key="2">
    <source>
        <dbReference type="Pfam" id="PF24481"/>
    </source>
</evidence>
<accession>X1ALQ1</accession>
<feature type="non-terminal residue" evidence="3">
    <location>
        <position position="1"/>
    </location>
</feature>
<protein>
    <recommendedName>
        <fullName evidence="2">CT398-like coiled coil hairpin domain-containing protein</fullName>
    </recommendedName>
</protein>
<name>X1ALQ1_9ZZZZ</name>
<dbReference type="EMBL" id="BART01003270">
    <property type="protein sequence ID" value="GAG73343.1"/>
    <property type="molecule type" value="Genomic_DNA"/>
</dbReference>
<feature type="domain" description="CT398-like coiled coil hairpin" evidence="2">
    <location>
        <begin position="7"/>
        <end position="122"/>
    </location>
</feature>